<feature type="transmembrane region" description="Helical" evidence="2">
    <location>
        <begin position="582"/>
        <end position="609"/>
    </location>
</feature>
<evidence type="ECO:0000256" key="1">
    <source>
        <dbReference type="SAM" id="MobiDB-lite"/>
    </source>
</evidence>
<feature type="transmembrane region" description="Helical" evidence="2">
    <location>
        <begin position="778"/>
        <end position="799"/>
    </location>
</feature>
<evidence type="ECO:0000313" key="5">
    <source>
        <dbReference type="Proteomes" id="UP001213000"/>
    </source>
</evidence>
<sequence>MKMASECTLVELHPFHHYHHLFTMEYTACDDEDHGAGASVDSIQSVEATRRVLVRSIKDPIHDYIPVHTLLSKFIDTRHFQRLRDVKQLGTSSYVWPGATHTRFEHSLGVAYLSRVLASQLQRNQPELNITDRDVDCVEIAGLCHDLGHGPWSHVWDGMFIPRVFPEKEWRHEQGSEMMLDSLISDYGIPITEKDQSFIKALIAGDPSKCSAEEKRFLFDIVANKRNGLDVDKFDYILRDTYMIGEPIRIDSNRIVNSARVIEDQICYDIKDANQLYEICATRFKLHKMIYNHKAAKAIEYMIIDALLAAEPYLRVAERVFDPEKFIFLNDSILNHIECSIGPELARSRAIVRRIRDRELYKMVDFKSIEWPFRALFRENVTSKRIVQEVQRMAASDPLPDDFPELKEEDVIVDLSTMHHGMKEENPLKYVKFYSKRNPSACRNAEKGDYSTLQPDCFAEVLLRIYTKKPEYWGRVQAGYRQILDRMSVEETTAVDAITPPATEPPSTPPARTSSFSLDPGASAGPRTLTKRFSNNNFTTVDPSYSVPKSPTRGSFLLSSRLSFPETLFIRVLMSSNLTIDYGAIFGIHSVAAAVIFIIIYAPLAIYYIWRVATRFNYVFIFLTVFCVVRVAAFAIRAAIAGSDTAGTKLGLVIADQILFGMGFSGLLFSTYSLQNDRERIAGLHYKHPLFIVLTNRRFYHLIIVAAIVLVITGTNMITSSDSDTRNLGNTLRTAGTWILFGVAALQALRSAAFVHYDATNERGLQAKEEATTFGDKHAAWLLILISAFLLWRMIYSVITIRQSPHEATYYPLSALPEFLCVCVYAVPGLVLSRRELKEKDMELERSGGY</sequence>
<dbReference type="GO" id="GO:0005634">
    <property type="term" value="C:nucleus"/>
    <property type="evidence" value="ECO:0007669"/>
    <property type="project" value="TreeGrafter"/>
</dbReference>
<dbReference type="Pfam" id="PF01966">
    <property type="entry name" value="HD"/>
    <property type="match status" value="1"/>
</dbReference>
<dbReference type="GO" id="GO:0008832">
    <property type="term" value="F:dGTPase activity"/>
    <property type="evidence" value="ECO:0007669"/>
    <property type="project" value="TreeGrafter"/>
</dbReference>
<dbReference type="AlphaFoldDB" id="A0AAD5YV30"/>
<dbReference type="SUPFAM" id="SSF109604">
    <property type="entry name" value="HD-domain/PDEase-like"/>
    <property type="match status" value="1"/>
</dbReference>
<dbReference type="CDD" id="cd00077">
    <property type="entry name" value="HDc"/>
    <property type="match status" value="1"/>
</dbReference>
<dbReference type="EMBL" id="JANIEX010000093">
    <property type="protein sequence ID" value="KAJ3573732.1"/>
    <property type="molecule type" value="Genomic_DNA"/>
</dbReference>
<proteinExistence type="predicted"/>
<feature type="transmembrane region" description="Helical" evidence="2">
    <location>
        <begin position="811"/>
        <end position="832"/>
    </location>
</feature>
<evidence type="ECO:0000313" key="4">
    <source>
        <dbReference type="EMBL" id="KAJ3573732.1"/>
    </source>
</evidence>
<feature type="transmembrane region" description="Helical" evidence="2">
    <location>
        <begin position="616"/>
        <end position="640"/>
    </location>
</feature>
<dbReference type="Gene3D" id="3.30.70.2760">
    <property type="match status" value="1"/>
</dbReference>
<evidence type="ECO:0000256" key="2">
    <source>
        <dbReference type="SAM" id="Phobius"/>
    </source>
</evidence>
<dbReference type="PANTHER" id="PTHR11373">
    <property type="entry name" value="DEOXYNUCLEOSIDE TRIPHOSPHATE TRIPHOSPHOHYDROLASE"/>
    <property type="match status" value="1"/>
</dbReference>
<dbReference type="InterPro" id="IPR045509">
    <property type="entry name" value="HD_assoc_2"/>
</dbReference>
<dbReference type="InterPro" id="IPR050135">
    <property type="entry name" value="dGTPase-like"/>
</dbReference>
<dbReference type="Pfam" id="PF19276">
    <property type="entry name" value="HD_assoc_2"/>
    <property type="match status" value="1"/>
</dbReference>
<dbReference type="InterPro" id="IPR003607">
    <property type="entry name" value="HD/PDEase_dom"/>
</dbReference>
<feature type="transmembrane region" description="Helical" evidence="2">
    <location>
        <begin position="652"/>
        <end position="674"/>
    </location>
</feature>
<dbReference type="Pfam" id="PF24800">
    <property type="entry name" value="DUF7702"/>
    <property type="match status" value="1"/>
</dbReference>
<dbReference type="SMART" id="SM00471">
    <property type="entry name" value="HDc"/>
    <property type="match status" value="1"/>
</dbReference>
<accession>A0AAD5YV30</accession>
<feature type="domain" description="HD" evidence="3">
    <location>
        <begin position="103"/>
        <end position="237"/>
    </location>
</feature>
<feature type="region of interest" description="Disordered" evidence="1">
    <location>
        <begin position="494"/>
        <end position="535"/>
    </location>
</feature>
<protein>
    <recommendedName>
        <fullName evidence="3">HD domain-containing protein</fullName>
    </recommendedName>
</protein>
<name>A0AAD5YV30_9AGAR</name>
<evidence type="ECO:0000259" key="3">
    <source>
        <dbReference type="PROSITE" id="PS51831"/>
    </source>
</evidence>
<gene>
    <name evidence="4" type="ORF">NP233_g2239</name>
</gene>
<dbReference type="GO" id="GO:0006203">
    <property type="term" value="P:dGTP catabolic process"/>
    <property type="evidence" value="ECO:0007669"/>
    <property type="project" value="TreeGrafter"/>
</dbReference>
<dbReference type="InterPro" id="IPR056119">
    <property type="entry name" value="DUF7702"/>
</dbReference>
<organism evidence="4 5">
    <name type="scientific">Leucocoprinus birnbaumii</name>
    <dbReference type="NCBI Taxonomy" id="56174"/>
    <lineage>
        <taxon>Eukaryota</taxon>
        <taxon>Fungi</taxon>
        <taxon>Dikarya</taxon>
        <taxon>Basidiomycota</taxon>
        <taxon>Agaricomycotina</taxon>
        <taxon>Agaricomycetes</taxon>
        <taxon>Agaricomycetidae</taxon>
        <taxon>Agaricales</taxon>
        <taxon>Agaricineae</taxon>
        <taxon>Agaricaceae</taxon>
        <taxon>Leucocoprinus</taxon>
    </lineage>
</organism>
<keyword evidence="2" id="KW-0812">Transmembrane</keyword>
<dbReference type="InterPro" id="IPR006674">
    <property type="entry name" value="HD_domain"/>
</dbReference>
<reference evidence="4" key="1">
    <citation type="submission" date="2022-07" db="EMBL/GenBank/DDBJ databases">
        <title>Genome Sequence of Leucocoprinus birnbaumii.</title>
        <authorList>
            <person name="Buettner E."/>
        </authorList>
    </citation>
    <scope>NUCLEOTIDE SEQUENCE</scope>
    <source>
        <strain evidence="4">VT141</strain>
    </source>
</reference>
<feature type="transmembrane region" description="Helical" evidence="2">
    <location>
        <begin position="699"/>
        <end position="718"/>
    </location>
</feature>
<keyword evidence="2" id="KW-1133">Transmembrane helix</keyword>
<keyword evidence="5" id="KW-1185">Reference proteome</keyword>
<dbReference type="Gene3D" id="1.10.3210.10">
    <property type="entry name" value="Hypothetical protein af1432"/>
    <property type="match status" value="1"/>
</dbReference>
<comment type="caution">
    <text evidence="4">The sequence shown here is derived from an EMBL/GenBank/DDBJ whole genome shotgun (WGS) entry which is preliminary data.</text>
</comment>
<feature type="transmembrane region" description="Helical" evidence="2">
    <location>
        <begin position="738"/>
        <end position="757"/>
    </location>
</feature>
<dbReference type="PROSITE" id="PS51831">
    <property type="entry name" value="HD"/>
    <property type="match status" value="1"/>
</dbReference>
<dbReference type="PANTHER" id="PTHR11373:SF4">
    <property type="entry name" value="DEOXYNUCLEOSIDE TRIPHOSPHATE TRIPHOSPHOHYDROLASE SAMHD1"/>
    <property type="match status" value="1"/>
</dbReference>
<keyword evidence="2" id="KW-0472">Membrane</keyword>
<dbReference type="Proteomes" id="UP001213000">
    <property type="component" value="Unassembled WGS sequence"/>
</dbReference>